<feature type="region of interest" description="Disordered" evidence="1">
    <location>
        <begin position="282"/>
        <end position="302"/>
    </location>
</feature>
<reference evidence="2 3" key="1">
    <citation type="submission" date="2019-10" db="EMBL/GenBank/DDBJ databases">
        <authorList>
            <person name="Palmer J.M."/>
        </authorList>
    </citation>
    <scope>NUCLEOTIDE SEQUENCE [LARGE SCALE GENOMIC DNA]</scope>
    <source>
        <strain evidence="2 3">TWF694</strain>
    </source>
</reference>
<feature type="region of interest" description="Disordered" evidence="1">
    <location>
        <begin position="162"/>
        <end position="190"/>
    </location>
</feature>
<evidence type="ECO:0000256" key="1">
    <source>
        <dbReference type="SAM" id="MobiDB-lite"/>
    </source>
</evidence>
<dbReference type="EMBL" id="JAVHJO010000017">
    <property type="protein sequence ID" value="KAK6525331.1"/>
    <property type="molecule type" value="Genomic_DNA"/>
</dbReference>
<evidence type="ECO:0000313" key="3">
    <source>
        <dbReference type="Proteomes" id="UP001365542"/>
    </source>
</evidence>
<keyword evidence="3" id="KW-1185">Reference proteome</keyword>
<dbReference type="Proteomes" id="UP001365542">
    <property type="component" value="Unassembled WGS sequence"/>
</dbReference>
<gene>
    <name evidence="2" type="ORF">TWF694_005474</name>
</gene>
<name>A0AAV9WUF5_9PEZI</name>
<comment type="caution">
    <text evidence="2">The sequence shown here is derived from an EMBL/GenBank/DDBJ whole genome shotgun (WGS) entry which is preliminary data.</text>
</comment>
<sequence>MSDGVFQFWSHARPTRSYLKIEDMEQYKEFILGKRQAGMKHKDILEALKADRSVTLSMHRLKRVLDKWEESRKSLTKRRMLLVRRGIEERRARGKQRHKVILNRPGRAVTRKGRQITQEEMDEIMRVSPSFFKDVKLNLKQAVAVFSTPTLGSALGSPTDIDTERTILNDPSSESRVPLGWRSDGADGNNMDDDEVPDRNFNDYPLNFPPVIQYLPWDEGEGTRRVGRRISDPDHLADAFIRLGMETKDTVVAADEDGHFESENDVKDIQKIIEDGLSQIQETKESKGSGEEESEREEHDGCDCRAGVNHKTLLDKYACQNRHHIWLQIDKWKAEAREFLGAVERVSEEYGVSLQKATDIVSPAWEDQKREEPLPYHIYMQILGEDEASVGSRNGIDGVDSALLCSILEDNFVMMEKVIDRSSSRNSIKIDCDYLAVHFPFALQRFGLNHFFTAFTLDAAGGLLIGTLGATETATQTMNAAALCVYCSIGMTTHSLTLDYFTADLDLLEPELATAYNKAGAEIRKAVLQKYGVNHSKTLLVYTMWATNMVHSSSPHLKKRGELILYGVLQISKAQYLSYSDAKKMYTSRFVREMGGALLRLGRSDLAADFLVIPSSWGRDDAINPTFNCTHVLGVAYANLGKHKESLRTLFSCFNGYRDRYNIDHFYSEIQIERIIEVMNQRGPVLYNCLDSAFDKLFRSLGTGKVKRRTYQILYDARKRSGVDPKEYVDILASISRNKSAISDMGLFMYSQSLETWLNHQEVSYEINQGGWVEEAKDIEVVRDLWTN</sequence>
<evidence type="ECO:0008006" key="4">
    <source>
        <dbReference type="Google" id="ProtNLM"/>
    </source>
</evidence>
<organism evidence="2 3">
    <name type="scientific">Orbilia ellipsospora</name>
    <dbReference type="NCBI Taxonomy" id="2528407"/>
    <lineage>
        <taxon>Eukaryota</taxon>
        <taxon>Fungi</taxon>
        <taxon>Dikarya</taxon>
        <taxon>Ascomycota</taxon>
        <taxon>Pezizomycotina</taxon>
        <taxon>Orbiliomycetes</taxon>
        <taxon>Orbiliales</taxon>
        <taxon>Orbiliaceae</taxon>
        <taxon>Orbilia</taxon>
    </lineage>
</organism>
<accession>A0AAV9WUF5</accession>
<proteinExistence type="predicted"/>
<dbReference type="AlphaFoldDB" id="A0AAV9WUF5"/>
<protein>
    <recommendedName>
        <fullName evidence="4">Clr5 domain-containing protein</fullName>
    </recommendedName>
</protein>
<evidence type="ECO:0000313" key="2">
    <source>
        <dbReference type="EMBL" id="KAK6525331.1"/>
    </source>
</evidence>